<dbReference type="RefSeq" id="WP_379870859.1">
    <property type="nucleotide sequence ID" value="NZ_JBHTBH010000004.1"/>
</dbReference>
<dbReference type="EMBL" id="JBHTBH010000004">
    <property type="protein sequence ID" value="MFC7328210.1"/>
    <property type="molecule type" value="Genomic_DNA"/>
</dbReference>
<keyword evidence="2" id="KW-1185">Reference proteome</keyword>
<proteinExistence type="predicted"/>
<dbReference type="Pfam" id="PF06475">
    <property type="entry name" value="Glycolipid_bind"/>
    <property type="match status" value="1"/>
</dbReference>
<protein>
    <submittedName>
        <fullName evidence="1">Glycolipid-binding domain-containing protein</fullName>
    </submittedName>
</protein>
<reference evidence="2" key="1">
    <citation type="journal article" date="2019" name="Int. J. Syst. Evol. Microbiol.">
        <title>The Global Catalogue of Microorganisms (GCM) 10K type strain sequencing project: providing services to taxonomists for standard genome sequencing and annotation.</title>
        <authorList>
            <consortium name="The Broad Institute Genomics Platform"/>
            <consortium name="The Broad Institute Genome Sequencing Center for Infectious Disease"/>
            <person name="Wu L."/>
            <person name="Ma J."/>
        </authorList>
    </citation>
    <scope>NUCLEOTIDE SEQUENCE [LARGE SCALE GENOMIC DNA]</scope>
    <source>
        <strain evidence="2">CGMCC 4.7382</strain>
    </source>
</reference>
<dbReference type="SUPFAM" id="SSF159275">
    <property type="entry name" value="PA1994-like"/>
    <property type="match status" value="1"/>
</dbReference>
<evidence type="ECO:0000313" key="1">
    <source>
        <dbReference type="EMBL" id="MFC7328210.1"/>
    </source>
</evidence>
<gene>
    <name evidence="1" type="ORF">ACFQRF_10700</name>
</gene>
<dbReference type="Proteomes" id="UP001596540">
    <property type="component" value="Unassembled WGS sequence"/>
</dbReference>
<sequence>MSASNAHVAAWSRIDVAEGLGMGSLIAEPTGFRLEGSEVIAEGDDRYSCRFTVTADLAWRTRVARVEVVSGNGTHVVELAAANGGHWTVNGRRDPALDGCVDVDVAATPVTNTLPIRRLGLAPGEYRDLAVAWVDVPSLQVRRLSQRYIRLTPTAGVDRYEYIHPPTTTYTLTVDPAGLVIDYERFARRVR</sequence>
<evidence type="ECO:0000313" key="2">
    <source>
        <dbReference type="Proteomes" id="UP001596540"/>
    </source>
</evidence>
<organism evidence="1 2">
    <name type="scientific">Marinactinospora rubrisoli</name>
    <dbReference type="NCBI Taxonomy" id="2715399"/>
    <lineage>
        <taxon>Bacteria</taxon>
        <taxon>Bacillati</taxon>
        <taxon>Actinomycetota</taxon>
        <taxon>Actinomycetes</taxon>
        <taxon>Streptosporangiales</taxon>
        <taxon>Nocardiopsidaceae</taxon>
        <taxon>Marinactinospora</taxon>
    </lineage>
</organism>
<name>A0ABW2KFW8_9ACTN</name>
<accession>A0ABW2KFW8</accession>
<comment type="caution">
    <text evidence="1">The sequence shown here is derived from an EMBL/GenBank/DDBJ whole genome shotgun (WGS) entry which is preliminary data.</text>
</comment>
<dbReference type="InterPro" id="IPR009467">
    <property type="entry name" value="Glycolipid-bd_prot_put"/>
</dbReference>